<dbReference type="InterPro" id="IPR039721">
    <property type="entry name" value="C5-epimerase"/>
</dbReference>
<reference evidence="3 4" key="1">
    <citation type="submission" date="2016-06" db="EMBL/GenBank/DDBJ databases">
        <authorList>
            <person name="Kjaerup R.B."/>
            <person name="Dalgaard T.S."/>
            <person name="Juul-Madsen H.R."/>
        </authorList>
    </citation>
    <scope>NUCLEOTIDE SEQUENCE [LARGE SCALE GENOMIC DNA]</scope>
    <source>
        <strain evidence="3 4">DSM 43818</strain>
    </source>
</reference>
<feature type="domain" description="D-glucuronyl C5-epimerase C-terminal" evidence="2">
    <location>
        <begin position="140"/>
        <end position="319"/>
    </location>
</feature>
<dbReference type="PANTHER" id="PTHR13174">
    <property type="entry name" value="D-GLUCURONYL C5-EPIMERASE"/>
    <property type="match status" value="1"/>
</dbReference>
<evidence type="ECO:0000313" key="4">
    <source>
        <dbReference type="Proteomes" id="UP000199699"/>
    </source>
</evidence>
<dbReference type="GO" id="GO:0015012">
    <property type="term" value="P:heparan sulfate proteoglycan biosynthetic process"/>
    <property type="evidence" value="ECO:0007669"/>
    <property type="project" value="InterPro"/>
</dbReference>
<keyword evidence="1" id="KW-0732">Signal</keyword>
<feature type="chain" id="PRO_5038792245" evidence="1">
    <location>
        <begin position="30"/>
        <end position="484"/>
    </location>
</feature>
<organism evidence="3 4">
    <name type="scientific">Micromonospora nigra</name>
    <dbReference type="NCBI Taxonomy" id="145857"/>
    <lineage>
        <taxon>Bacteria</taxon>
        <taxon>Bacillati</taxon>
        <taxon>Actinomycetota</taxon>
        <taxon>Actinomycetes</taxon>
        <taxon>Micromonosporales</taxon>
        <taxon>Micromonosporaceae</taxon>
        <taxon>Micromonospora</taxon>
    </lineage>
</organism>
<dbReference type="SUPFAM" id="SSF48208">
    <property type="entry name" value="Six-hairpin glycosidases"/>
    <property type="match status" value="1"/>
</dbReference>
<dbReference type="InterPro" id="IPR008928">
    <property type="entry name" value="6-hairpin_glycosidase_sf"/>
</dbReference>
<gene>
    <name evidence="3" type="ORF">GA0070616_3089</name>
</gene>
<protein>
    <submittedName>
        <fullName evidence="3">D-glucuronyl C5-epimerase C-terminus</fullName>
    </submittedName>
</protein>
<dbReference type="STRING" id="145857.GA0070616_3089"/>
<dbReference type="AlphaFoldDB" id="A0A1C6S7W5"/>
<dbReference type="Pfam" id="PF06662">
    <property type="entry name" value="C5-epim_C"/>
    <property type="match status" value="1"/>
</dbReference>
<accession>A0A1C6S7W5</accession>
<dbReference type="EMBL" id="FMHT01000003">
    <property type="protein sequence ID" value="SCL25349.1"/>
    <property type="molecule type" value="Genomic_DNA"/>
</dbReference>
<evidence type="ECO:0000256" key="1">
    <source>
        <dbReference type="SAM" id="SignalP"/>
    </source>
</evidence>
<sequence>MVGMRAPGPRAWLSLVAVLIAGAVLPVRAAPVEAAQGQHEALPTFARAGFRPHPMSDAALPYNDTPLAPRVDPHPHDEQGVRLFRYNGVTYDHPVAQAQWGLSNLRTYLANRDALFLNRALAQAQRNLDRKVESRGAWWYPYAFDFPRCAQMPGIRATWYSAMAQGQLLSLFSRLHAVTGDHKWRTAADRTFQSLLLPPTPGLPWVSWVDYLGYLWLEEYPVTPGVTGERVLNGLVFALYGVYDYWRVTADPRAVAIFDGAATTVRRYAAVSFRAPQWISRYSIGCLHSNADYHPIHIRQLLETYEMSQAPVFAGLADLFREDYPAPAVSGTVVFSAGTHVGYRFTPGGSIVGLRTLTLSRQSNAHSDQRIRIRGRGIHYRVTNGPLAGFLVPEEPGRRELLGAVEQHTYTPARTLGFAPGTYVGHRYDSAWAVSETRTFTFPRASAAPFGASAWVNGRLSYQITAGVYAGFWLPAVDGLTPAP</sequence>
<evidence type="ECO:0000313" key="3">
    <source>
        <dbReference type="EMBL" id="SCL25349.1"/>
    </source>
</evidence>
<name>A0A1C6S7W5_9ACTN</name>
<dbReference type="GO" id="GO:0005975">
    <property type="term" value="P:carbohydrate metabolic process"/>
    <property type="evidence" value="ECO:0007669"/>
    <property type="project" value="InterPro"/>
</dbReference>
<dbReference type="OrthoDB" id="5241829at2"/>
<proteinExistence type="predicted"/>
<dbReference type="Proteomes" id="UP000199699">
    <property type="component" value="Unassembled WGS sequence"/>
</dbReference>
<evidence type="ECO:0000259" key="2">
    <source>
        <dbReference type="Pfam" id="PF06662"/>
    </source>
</evidence>
<keyword evidence="4" id="KW-1185">Reference proteome</keyword>
<dbReference type="PANTHER" id="PTHR13174:SF3">
    <property type="entry name" value="D-GLUCURONYL C5-EPIMERASE"/>
    <property type="match status" value="1"/>
</dbReference>
<dbReference type="InterPro" id="IPR010598">
    <property type="entry name" value="C5-epim_C"/>
</dbReference>
<dbReference type="GO" id="GO:0047464">
    <property type="term" value="F:heparosan-N-sulfate-glucuronate 5-epimerase activity"/>
    <property type="evidence" value="ECO:0007669"/>
    <property type="project" value="InterPro"/>
</dbReference>
<feature type="signal peptide" evidence="1">
    <location>
        <begin position="1"/>
        <end position="29"/>
    </location>
</feature>